<dbReference type="PANTHER" id="PTHR38813:SF1">
    <property type="entry name" value="TOXIN RELE1-RELATED"/>
    <property type="match status" value="1"/>
</dbReference>
<name>A0ABV3Z579_9PROT</name>
<keyword evidence="1" id="KW-1277">Toxin-antitoxin system</keyword>
<organism evidence="2 3">
    <name type="scientific">Hyphococcus lacteus</name>
    <dbReference type="NCBI Taxonomy" id="3143536"/>
    <lineage>
        <taxon>Bacteria</taxon>
        <taxon>Pseudomonadati</taxon>
        <taxon>Pseudomonadota</taxon>
        <taxon>Alphaproteobacteria</taxon>
        <taxon>Parvularculales</taxon>
        <taxon>Parvularculaceae</taxon>
        <taxon>Hyphococcus</taxon>
    </lineage>
</organism>
<dbReference type="InterPro" id="IPR035093">
    <property type="entry name" value="RelE/ParE_toxin_dom_sf"/>
</dbReference>
<dbReference type="PANTHER" id="PTHR38813">
    <property type="match status" value="1"/>
</dbReference>
<dbReference type="InterPro" id="IPR052747">
    <property type="entry name" value="TA_system_RelE_toxin"/>
</dbReference>
<reference evidence="2 3" key="1">
    <citation type="submission" date="2024-05" db="EMBL/GenBank/DDBJ databases">
        <title>Three bacterial strains, DH-69, EH-24, and ECK-19 isolated from coastal sediments.</title>
        <authorList>
            <person name="Ye Y.-Q."/>
            <person name="Du Z.-J."/>
        </authorList>
    </citation>
    <scope>NUCLEOTIDE SEQUENCE [LARGE SCALE GENOMIC DNA]</scope>
    <source>
        <strain evidence="2 3">ECK-19</strain>
    </source>
</reference>
<dbReference type="SUPFAM" id="SSF143011">
    <property type="entry name" value="RelE-like"/>
    <property type="match status" value="1"/>
</dbReference>
<evidence type="ECO:0000313" key="2">
    <source>
        <dbReference type="EMBL" id="MEX6633708.1"/>
    </source>
</evidence>
<accession>A0ABV3Z579</accession>
<dbReference type="InterPro" id="IPR007712">
    <property type="entry name" value="RelE/ParE_toxin"/>
</dbReference>
<dbReference type="Pfam" id="PF05016">
    <property type="entry name" value="ParE_toxin"/>
    <property type="match status" value="1"/>
</dbReference>
<protein>
    <submittedName>
        <fullName evidence="2">Type II toxin-antitoxin system RelE/ParE family toxin</fullName>
    </submittedName>
</protein>
<keyword evidence="3" id="KW-1185">Reference proteome</keyword>
<dbReference type="EMBL" id="JBEHZE010000001">
    <property type="protein sequence ID" value="MEX6633708.1"/>
    <property type="molecule type" value="Genomic_DNA"/>
</dbReference>
<sequence>MILKPSAIKQLDALNGRDAKRVAAKIDILETDASPVGAKKLKGHDGLWRLRFGDYRIIYTAPDAKSVIRVLKIANRANAYRLL</sequence>
<proteinExistence type="predicted"/>
<dbReference type="RefSeq" id="WP_369313691.1">
    <property type="nucleotide sequence ID" value="NZ_JBEHZE010000001.1"/>
</dbReference>
<dbReference type="Gene3D" id="3.30.2310.20">
    <property type="entry name" value="RelE-like"/>
    <property type="match status" value="1"/>
</dbReference>
<evidence type="ECO:0000256" key="1">
    <source>
        <dbReference type="ARBA" id="ARBA00022649"/>
    </source>
</evidence>
<evidence type="ECO:0000313" key="3">
    <source>
        <dbReference type="Proteomes" id="UP001560685"/>
    </source>
</evidence>
<comment type="caution">
    <text evidence="2">The sequence shown here is derived from an EMBL/GenBank/DDBJ whole genome shotgun (WGS) entry which is preliminary data.</text>
</comment>
<dbReference type="Proteomes" id="UP001560685">
    <property type="component" value="Unassembled WGS sequence"/>
</dbReference>
<gene>
    <name evidence="2" type="ORF">ABFZ84_09130</name>
</gene>